<dbReference type="EMBL" id="CP042326">
    <property type="protein sequence ID" value="QDZ38537.1"/>
    <property type="molecule type" value="Genomic_DNA"/>
</dbReference>
<dbReference type="GO" id="GO:0016020">
    <property type="term" value="C:membrane"/>
    <property type="evidence" value="ECO:0007669"/>
    <property type="project" value="UniProtKB-SubCell"/>
</dbReference>
<feature type="transmembrane region" description="Helical" evidence="6">
    <location>
        <begin position="94"/>
        <end position="110"/>
    </location>
</feature>
<evidence type="ECO:0000256" key="3">
    <source>
        <dbReference type="ARBA" id="ARBA00022692"/>
    </source>
</evidence>
<dbReference type="AlphaFoldDB" id="A0A5B8NI20"/>
<dbReference type="KEGG" id="enn:FRE64_00380"/>
<feature type="transmembrane region" description="Helical" evidence="6">
    <location>
        <begin position="333"/>
        <end position="351"/>
    </location>
</feature>
<evidence type="ECO:0000256" key="1">
    <source>
        <dbReference type="ARBA" id="ARBA00004141"/>
    </source>
</evidence>
<evidence type="ECO:0000256" key="4">
    <source>
        <dbReference type="ARBA" id="ARBA00022989"/>
    </source>
</evidence>
<dbReference type="OrthoDB" id="7584869at2"/>
<keyword evidence="4 6" id="KW-1133">Transmembrane helix</keyword>
<gene>
    <name evidence="7" type="ORF">FRE64_00380</name>
</gene>
<feature type="transmembrane region" description="Helical" evidence="6">
    <location>
        <begin position="390"/>
        <end position="411"/>
    </location>
</feature>
<keyword evidence="5 6" id="KW-0472">Membrane</keyword>
<dbReference type="PANTHER" id="PTHR19432">
    <property type="entry name" value="SUGAR TRANSPORTER"/>
    <property type="match status" value="1"/>
</dbReference>
<feature type="transmembrane region" description="Helical" evidence="6">
    <location>
        <begin position="423"/>
        <end position="443"/>
    </location>
</feature>
<accession>A0A5B8NI20</accession>
<evidence type="ECO:0000313" key="8">
    <source>
        <dbReference type="Proteomes" id="UP000318453"/>
    </source>
</evidence>
<dbReference type="Proteomes" id="UP000318453">
    <property type="component" value="Chromosome"/>
</dbReference>
<dbReference type="RefSeq" id="WP_146294148.1">
    <property type="nucleotide sequence ID" value="NZ_CP042326.1"/>
</dbReference>
<feature type="transmembrane region" description="Helical" evidence="6">
    <location>
        <begin position="154"/>
        <end position="175"/>
    </location>
</feature>
<protein>
    <submittedName>
        <fullName evidence="7">SLC45 family MFS transporter</fullName>
    </submittedName>
</protein>
<evidence type="ECO:0000256" key="6">
    <source>
        <dbReference type="SAM" id="Phobius"/>
    </source>
</evidence>
<feature type="transmembrane region" description="Helical" evidence="6">
    <location>
        <begin position="197"/>
        <end position="215"/>
    </location>
</feature>
<keyword evidence="8" id="KW-1185">Reference proteome</keyword>
<feature type="transmembrane region" description="Helical" evidence="6">
    <location>
        <begin position="302"/>
        <end position="321"/>
    </location>
</feature>
<feature type="transmembrane region" description="Helical" evidence="6">
    <location>
        <begin position="20"/>
        <end position="41"/>
    </location>
</feature>
<dbReference type="InterPro" id="IPR036259">
    <property type="entry name" value="MFS_trans_sf"/>
</dbReference>
<dbReference type="PANTHER" id="PTHR19432:SF35">
    <property type="entry name" value="SOLUTE CARRIER FAMILY 45 MEMBER 3 ISOFORM X1"/>
    <property type="match status" value="1"/>
</dbReference>
<name>A0A5B8NI20_9CHRO</name>
<keyword evidence="3 6" id="KW-0812">Transmembrane</keyword>
<dbReference type="Pfam" id="PF07690">
    <property type="entry name" value="MFS_1"/>
    <property type="match status" value="1"/>
</dbReference>
<comment type="subcellular location">
    <subcellularLocation>
        <location evidence="1">Membrane</location>
        <topology evidence="1">Multi-pass membrane protein</topology>
    </subcellularLocation>
</comment>
<dbReference type="Gene3D" id="1.20.1250.20">
    <property type="entry name" value="MFS general substrate transporter like domains"/>
    <property type="match status" value="1"/>
</dbReference>
<feature type="transmembrane region" description="Helical" evidence="6">
    <location>
        <begin position="357"/>
        <end position="378"/>
    </location>
</feature>
<keyword evidence="2" id="KW-0813">Transport</keyword>
<dbReference type="GO" id="GO:0022857">
    <property type="term" value="F:transmembrane transporter activity"/>
    <property type="evidence" value="ECO:0007669"/>
    <property type="project" value="InterPro"/>
</dbReference>
<evidence type="ECO:0000256" key="5">
    <source>
        <dbReference type="ARBA" id="ARBA00023136"/>
    </source>
</evidence>
<organism evidence="7 8">
    <name type="scientific">Euhalothece natronophila Z-M001</name>
    <dbReference type="NCBI Taxonomy" id="522448"/>
    <lineage>
        <taxon>Bacteria</taxon>
        <taxon>Bacillati</taxon>
        <taxon>Cyanobacteriota</taxon>
        <taxon>Cyanophyceae</taxon>
        <taxon>Oscillatoriophycideae</taxon>
        <taxon>Chroococcales</taxon>
        <taxon>Halothecacae</taxon>
        <taxon>Halothece cluster</taxon>
        <taxon>Euhalothece</taxon>
    </lineage>
</organism>
<dbReference type="SUPFAM" id="SSF103473">
    <property type="entry name" value="MFS general substrate transporter"/>
    <property type="match status" value="1"/>
</dbReference>
<sequence length="466" mass="51790">MRQNVQKIKNLQKRFKKAPLGFVQLWNMSFGFFGIQFGWTLQMANTSAIYEYLGANPEQIPILWLAAPMSGLIAQPIIGYMSDRTWTRLGRRRPYFLLGAILSSIALIIMPNSSSLWMAAGALWMLDTSVNISMEPFRAFVSDLVPKNQRTLGFGMQAFFIGLGAVMASICPWILNHWFGFNQVVTPEGEIPSTVKISYYVGAAVFLGTVLWTVFTTKEYPPQDLEALKNRQENTGGVFGIIKGIFDKVRTMPELMKQLAWVQFFTWLGIFCVFLYFPPAVGHEIFGATTESSPLYQQGIEWAGICIALYNVVCFIYSLFLSRIAAATSRKTTHAFSLFCGGAGLISLLFVENHYLLLIPMACFGLAWASALTMPYSMLSDVLPMRDTGIYMGIFNAFIVIPQIIAALGLGWVMDNLLSNNRIFALAVGGVSMVIAAVLVQWVKDVAKESQTVGKKPKLATEPAKE</sequence>
<feature type="transmembrane region" description="Helical" evidence="6">
    <location>
        <begin position="259"/>
        <end position="277"/>
    </location>
</feature>
<dbReference type="InterPro" id="IPR011701">
    <property type="entry name" value="MFS"/>
</dbReference>
<feature type="transmembrane region" description="Helical" evidence="6">
    <location>
        <begin position="61"/>
        <end position="82"/>
    </location>
</feature>
<evidence type="ECO:0000313" key="7">
    <source>
        <dbReference type="EMBL" id="QDZ38537.1"/>
    </source>
</evidence>
<evidence type="ECO:0000256" key="2">
    <source>
        <dbReference type="ARBA" id="ARBA00022448"/>
    </source>
</evidence>
<proteinExistence type="predicted"/>
<reference evidence="7" key="1">
    <citation type="submission" date="2019-08" db="EMBL/GenBank/DDBJ databases">
        <title>Carotenoids and Carotenoid Binding Proteins in the Halophilic Cyanobacterium Euhalothece sp. ZM00.</title>
        <authorList>
            <person name="Cho S.M."/>
            <person name="Song J.Y."/>
            <person name="Park Y.-I."/>
        </authorList>
    </citation>
    <scope>NUCLEOTIDE SEQUENCE [LARGE SCALE GENOMIC DNA]</scope>
    <source>
        <strain evidence="7">Z-M001</strain>
    </source>
</reference>